<evidence type="ECO:0000259" key="3">
    <source>
        <dbReference type="PROSITE" id="PS50885"/>
    </source>
</evidence>
<dbReference type="PROSITE" id="PS50883">
    <property type="entry name" value="EAL"/>
    <property type="match status" value="1"/>
</dbReference>
<dbReference type="InterPro" id="IPR035919">
    <property type="entry name" value="EAL_sf"/>
</dbReference>
<evidence type="ECO:0000259" key="4">
    <source>
        <dbReference type="PROSITE" id="PS50887"/>
    </source>
</evidence>
<dbReference type="InterPro" id="IPR003660">
    <property type="entry name" value="HAMP_dom"/>
</dbReference>
<dbReference type="CDD" id="cd01948">
    <property type="entry name" value="EAL"/>
    <property type="match status" value="1"/>
</dbReference>
<protein>
    <submittedName>
        <fullName evidence="5">EAL domain-containing protein</fullName>
    </submittedName>
</protein>
<dbReference type="InterPro" id="IPR029150">
    <property type="entry name" value="dCache_3"/>
</dbReference>
<dbReference type="AlphaFoldDB" id="A0A3M8Q366"/>
<reference evidence="5 6" key="1">
    <citation type="journal article" date="2012" name="Int. J. Syst. Evol. Microbiol.">
        <title>Marinomonas hwangdonensis sp. nov., isolated from seawater.</title>
        <authorList>
            <person name="Jung Y.T."/>
            <person name="Oh T.K."/>
            <person name="Yoon J.H."/>
        </authorList>
    </citation>
    <scope>NUCLEOTIDE SEQUENCE [LARGE SCALE GENOMIC DNA]</scope>
    <source>
        <strain evidence="5 6">HDW-15</strain>
    </source>
</reference>
<keyword evidence="1" id="KW-1133">Transmembrane helix</keyword>
<dbReference type="PANTHER" id="PTHR33121">
    <property type="entry name" value="CYCLIC DI-GMP PHOSPHODIESTERASE PDEF"/>
    <property type="match status" value="1"/>
</dbReference>
<evidence type="ECO:0000313" key="6">
    <source>
        <dbReference type="Proteomes" id="UP000280507"/>
    </source>
</evidence>
<evidence type="ECO:0000256" key="1">
    <source>
        <dbReference type="SAM" id="Phobius"/>
    </source>
</evidence>
<dbReference type="OrthoDB" id="9804951at2"/>
<comment type="caution">
    <text evidence="5">The sequence shown here is derived from an EMBL/GenBank/DDBJ whole genome shotgun (WGS) entry which is preliminary data.</text>
</comment>
<evidence type="ECO:0000259" key="2">
    <source>
        <dbReference type="PROSITE" id="PS50883"/>
    </source>
</evidence>
<dbReference type="Gene3D" id="3.20.20.450">
    <property type="entry name" value="EAL domain"/>
    <property type="match status" value="1"/>
</dbReference>
<dbReference type="PANTHER" id="PTHR33121:SF71">
    <property type="entry name" value="OXYGEN SENSOR PROTEIN DOSP"/>
    <property type="match status" value="1"/>
</dbReference>
<dbReference type="SMART" id="SM00267">
    <property type="entry name" value="GGDEF"/>
    <property type="match status" value="1"/>
</dbReference>
<dbReference type="Proteomes" id="UP000280507">
    <property type="component" value="Unassembled WGS sequence"/>
</dbReference>
<dbReference type="PROSITE" id="PS50887">
    <property type="entry name" value="GGDEF"/>
    <property type="match status" value="1"/>
</dbReference>
<keyword evidence="1" id="KW-0472">Membrane</keyword>
<accession>A0A3M8Q366</accession>
<dbReference type="Pfam" id="PF00563">
    <property type="entry name" value="EAL"/>
    <property type="match status" value="1"/>
</dbReference>
<gene>
    <name evidence="5" type="ORF">EBI00_10275</name>
</gene>
<dbReference type="CDD" id="cd01949">
    <property type="entry name" value="GGDEF"/>
    <property type="match status" value="1"/>
</dbReference>
<dbReference type="InterPro" id="IPR043128">
    <property type="entry name" value="Rev_trsase/Diguanyl_cyclase"/>
</dbReference>
<feature type="transmembrane region" description="Helical" evidence="1">
    <location>
        <begin position="270"/>
        <end position="289"/>
    </location>
</feature>
<dbReference type="Gene3D" id="6.10.340.10">
    <property type="match status" value="1"/>
</dbReference>
<proteinExistence type="predicted"/>
<dbReference type="SUPFAM" id="SSF55073">
    <property type="entry name" value="Nucleotide cyclase"/>
    <property type="match status" value="1"/>
</dbReference>
<dbReference type="RefSeq" id="WP_123095834.1">
    <property type="nucleotide sequence ID" value="NZ_RIZG01000005.1"/>
</dbReference>
<dbReference type="InterPro" id="IPR050706">
    <property type="entry name" value="Cyclic-di-GMP_PDE-like"/>
</dbReference>
<dbReference type="Pfam" id="PF14827">
    <property type="entry name" value="dCache_3"/>
    <property type="match status" value="1"/>
</dbReference>
<dbReference type="SMART" id="SM00052">
    <property type="entry name" value="EAL"/>
    <property type="match status" value="1"/>
</dbReference>
<dbReference type="GO" id="GO:0007165">
    <property type="term" value="P:signal transduction"/>
    <property type="evidence" value="ECO:0007669"/>
    <property type="project" value="InterPro"/>
</dbReference>
<dbReference type="EMBL" id="RIZG01000005">
    <property type="protein sequence ID" value="RNF50548.1"/>
    <property type="molecule type" value="Genomic_DNA"/>
</dbReference>
<dbReference type="InterPro" id="IPR000160">
    <property type="entry name" value="GGDEF_dom"/>
</dbReference>
<name>A0A3M8Q366_9GAMM</name>
<dbReference type="InterPro" id="IPR029787">
    <property type="entry name" value="Nucleotide_cyclase"/>
</dbReference>
<sequence length="782" mass="87072">MKSFQARLIVFVLILLALAQLGTALAVLSSLKKDNYRQGVDSIDVSRNVFDLFLEARAEQLTKGVEILTSDFGFKQAVATRETATIGSVLQNHGARINADVSLLVSPVGELITSTQELNVGSTIADLVYEARRTGGASISTMINLSSRAYQLVLVPVRAPNVVAWVGMAFLLDQALAEQIKNVTGLDISFVSESDDTYRLAGWSTLPLADKQALFRDIDSVINLLNNPVFSSDEKYLTLGVDLGVPDQWGLIHLPYGPWLESYNSTRNQLVLIFAGALALALLFGIGLARNMTQPISRLVEYATQIGRGTNKKIIAAPKMAGEFGVLSNTMEVMQESIKAREEELTYQAWHDPLTGLVNQSAVERYLIQALPKQEGSLVLINIRHFKQINNMLGFDVGNILLTKMAERLQRWNGATEILARLSSDKFLLITEHNITSKDCDDLKRLFNEECEVSCDHDDRMMSEKCESEKGSMVRLDISIAVLPFEHATDSVNSAMRRLDIVADKARAENESVVIYEAGQDEDHRRKLSIIRDLPEALVANQLFVVYQPKVSGKTQDCHEAEALIRWIHPTLGFLPPDEFIELLERSGSIQILTKWVIHSVLAQLKIWWAQGHEIRVAVNLSAHDLLDETLPDMVAQALKTHGLPERSLALEVTESAVMKDRVKVIRVLKALRDMGIHLAIDDFGTGQSSLSYLRELPVNEVKIDRAFIQFIDTNKDDEFITKATIDLSHSLGLQVTAEGAENAQGVALLNTYQCDKIQGYFFSKPLVAAEFFKWRKAFHKS</sequence>
<keyword evidence="6" id="KW-1185">Reference proteome</keyword>
<dbReference type="GO" id="GO:0016020">
    <property type="term" value="C:membrane"/>
    <property type="evidence" value="ECO:0007669"/>
    <property type="project" value="InterPro"/>
</dbReference>
<keyword evidence="1" id="KW-0812">Transmembrane</keyword>
<organism evidence="5 6">
    <name type="scientific">Marinomonas hwangdonensis</name>
    <dbReference type="NCBI Taxonomy" id="1053647"/>
    <lineage>
        <taxon>Bacteria</taxon>
        <taxon>Pseudomonadati</taxon>
        <taxon>Pseudomonadota</taxon>
        <taxon>Gammaproteobacteria</taxon>
        <taxon>Oceanospirillales</taxon>
        <taxon>Oceanospirillaceae</taxon>
        <taxon>Marinomonas</taxon>
    </lineage>
</organism>
<dbReference type="InterPro" id="IPR001633">
    <property type="entry name" value="EAL_dom"/>
</dbReference>
<evidence type="ECO:0000313" key="5">
    <source>
        <dbReference type="EMBL" id="RNF50548.1"/>
    </source>
</evidence>
<dbReference type="Gene3D" id="3.30.70.270">
    <property type="match status" value="1"/>
</dbReference>
<feature type="domain" description="HAMP" evidence="3">
    <location>
        <begin position="290"/>
        <end position="343"/>
    </location>
</feature>
<dbReference type="PROSITE" id="PS50885">
    <property type="entry name" value="HAMP"/>
    <property type="match status" value="1"/>
</dbReference>
<feature type="domain" description="EAL" evidence="2">
    <location>
        <begin position="527"/>
        <end position="780"/>
    </location>
</feature>
<feature type="domain" description="GGDEF" evidence="4">
    <location>
        <begin position="374"/>
        <end position="518"/>
    </location>
</feature>
<dbReference type="Pfam" id="PF00990">
    <property type="entry name" value="GGDEF"/>
    <property type="match status" value="1"/>
</dbReference>
<dbReference type="SMART" id="SM00304">
    <property type="entry name" value="HAMP"/>
    <property type="match status" value="1"/>
</dbReference>
<dbReference type="GO" id="GO:0071111">
    <property type="term" value="F:cyclic-guanylate-specific phosphodiesterase activity"/>
    <property type="evidence" value="ECO:0007669"/>
    <property type="project" value="InterPro"/>
</dbReference>
<dbReference type="SUPFAM" id="SSF141868">
    <property type="entry name" value="EAL domain-like"/>
    <property type="match status" value="1"/>
</dbReference>
<dbReference type="NCBIfam" id="TIGR00254">
    <property type="entry name" value="GGDEF"/>
    <property type="match status" value="1"/>
</dbReference>